<organism evidence="2 3">
    <name type="scientific">Streptomyces chryseus</name>
    <dbReference type="NCBI Taxonomy" id="68186"/>
    <lineage>
        <taxon>Bacteria</taxon>
        <taxon>Bacillati</taxon>
        <taxon>Actinomycetota</taxon>
        <taxon>Actinomycetes</taxon>
        <taxon>Kitasatosporales</taxon>
        <taxon>Streptomycetaceae</taxon>
        <taxon>Streptomyces</taxon>
    </lineage>
</organism>
<accession>A0ABQ3E905</accession>
<evidence type="ECO:0000256" key="1">
    <source>
        <dbReference type="SAM" id="MobiDB-lite"/>
    </source>
</evidence>
<feature type="region of interest" description="Disordered" evidence="1">
    <location>
        <begin position="32"/>
        <end position="129"/>
    </location>
</feature>
<protein>
    <submittedName>
        <fullName evidence="2">Uncharacterized protein</fullName>
    </submittedName>
</protein>
<reference evidence="3" key="1">
    <citation type="journal article" date="2019" name="Int. J. Syst. Evol. Microbiol.">
        <title>The Global Catalogue of Microorganisms (GCM) 10K type strain sequencing project: providing services to taxonomists for standard genome sequencing and annotation.</title>
        <authorList>
            <consortium name="The Broad Institute Genomics Platform"/>
            <consortium name="The Broad Institute Genome Sequencing Center for Infectious Disease"/>
            <person name="Wu L."/>
            <person name="Ma J."/>
        </authorList>
    </citation>
    <scope>NUCLEOTIDE SEQUENCE [LARGE SCALE GENOMIC DNA]</scope>
    <source>
        <strain evidence="3">JCM 4737</strain>
    </source>
</reference>
<evidence type="ECO:0000313" key="3">
    <source>
        <dbReference type="Proteomes" id="UP000599437"/>
    </source>
</evidence>
<keyword evidence="3" id="KW-1185">Reference proteome</keyword>
<gene>
    <name evidence="2" type="ORF">GCM10010346_61960</name>
</gene>
<dbReference type="EMBL" id="BMVO01000036">
    <property type="protein sequence ID" value="GHB30115.1"/>
    <property type="molecule type" value="Genomic_DNA"/>
</dbReference>
<name>A0ABQ3E905_9ACTN</name>
<feature type="compositionally biased region" description="Gly residues" evidence="1">
    <location>
        <begin position="113"/>
        <end position="129"/>
    </location>
</feature>
<sequence length="129" mass="12920">MDLGFGKGGAVGAAALAHLGLVEDVHRGALARGDVGEAHPTDEEPAVGVLDGGGGPDGDRAAGRRSDGAGRESRSGEDGVDVQLVHTERLRERAQCRFCQRDPGLSRSQDGPQPGGSGEGDGGPAADGI</sequence>
<comment type="caution">
    <text evidence="2">The sequence shown here is derived from an EMBL/GenBank/DDBJ whole genome shotgun (WGS) entry which is preliminary data.</text>
</comment>
<feature type="compositionally biased region" description="Basic and acidic residues" evidence="1">
    <location>
        <begin position="86"/>
        <end position="95"/>
    </location>
</feature>
<evidence type="ECO:0000313" key="2">
    <source>
        <dbReference type="EMBL" id="GHB30115.1"/>
    </source>
</evidence>
<proteinExistence type="predicted"/>
<feature type="compositionally biased region" description="Basic and acidic residues" evidence="1">
    <location>
        <begin position="57"/>
        <end position="77"/>
    </location>
</feature>
<dbReference type="Proteomes" id="UP000599437">
    <property type="component" value="Unassembled WGS sequence"/>
</dbReference>